<dbReference type="Proteomes" id="UP001196661">
    <property type="component" value="Unassembled WGS sequence"/>
</dbReference>
<organism evidence="2 3">
    <name type="scientific">Leptothoe kymatousa TAU-MAC 1615</name>
    <dbReference type="NCBI Taxonomy" id="2364775"/>
    <lineage>
        <taxon>Bacteria</taxon>
        <taxon>Bacillati</taxon>
        <taxon>Cyanobacteriota</taxon>
        <taxon>Cyanophyceae</taxon>
        <taxon>Nodosilineales</taxon>
        <taxon>Cymatolegaceae</taxon>
        <taxon>Leptothoe</taxon>
        <taxon>Leptothoe kymatousa</taxon>
    </lineage>
</organism>
<evidence type="ECO:0000256" key="1">
    <source>
        <dbReference type="SAM" id="MobiDB-lite"/>
    </source>
</evidence>
<dbReference type="Pfam" id="PF12527">
    <property type="entry name" value="DUF3727"/>
    <property type="match status" value="1"/>
</dbReference>
<keyword evidence="3" id="KW-1185">Reference proteome</keyword>
<reference evidence="2 3" key="1">
    <citation type="journal article" date="2021" name="Mar. Drugs">
        <title>Genome Reduction and Secondary Metabolism of the Marine Sponge-Associated Cyanobacterium Leptothoe.</title>
        <authorList>
            <person name="Konstantinou D."/>
            <person name="Popin R.V."/>
            <person name="Fewer D.P."/>
            <person name="Sivonen K."/>
            <person name="Gkelis S."/>
        </authorList>
    </citation>
    <scope>NUCLEOTIDE SEQUENCE [LARGE SCALE GENOMIC DNA]</scope>
    <source>
        <strain evidence="2 3">TAU-MAC 1615</strain>
    </source>
</reference>
<protein>
    <submittedName>
        <fullName evidence="2">DUF3727 domain-containing protein</fullName>
    </submittedName>
</protein>
<feature type="compositionally biased region" description="Polar residues" evidence="1">
    <location>
        <begin position="1"/>
        <end position="13"/>
    </location>
</feature>
<comment type="caution">
    <text evidence="2">The sequence shown here is derived from an EMBL/GenBank/DDBJ whole genome shotgun (WGS) entry which is preliminary data.</text>
</comment>
<proteinExistence type="predicted"/>
<dbReference type="PANTHER" id="PTHR36061:SF3">
    <property type="entry name" value="OS04G0692200 PROTEIN"/>
    <property type="match status" value="1"/>
</dbReference>
<gene>
    <name evidence="2" type="ORF">IXB28_04140</name>
</gene>
<dbReference type="RefSeq" id="WP_215617274.1">
    <property type="nucleotide sequence ID" value="NZ_JADOER010000004.1"/>
</dbReference>
<evidence type="ECO:0000313" key="2">
    <source>
        <dbReference type="EMBL" id="MBT9311385.1"/>
    </source>
</evidence>
<dbReference type="PANTHER" id="PTHR36061">
    <property type="match status" value="1"/>
</dbReference>
<evidence type="ECO:0000313" key="3">
    <source>
        <dbReference type="Proteomes" id="UP001196661"/>
    </source>
</evidence>
<sequence length="196" mass="21993">MPNLNHNSNSDQSPDFLKGHPIVTLKDDDGNTLACYVEKAITLSDPTSDPEQEYLLLLPVSAPIEVFTWQTDDTLEDIEDEAIDTLFPSARAVLAELDLTLQRSAYTLTAVGNIPDAEDDSCFALEVDEDGATDNFQMLAQFYHDEQRYVACTPLEPLLFFAYRVPDAETVTLLSPEEFQRLQPQIEDQLFEGLDD</sequence>
<feature type="region of interest" description="Disordered" evidence="1">
    <location>
        <begin position="1"/>
        <end position="20"/>
    </location>
</feature>
<accession>A0ABS5Y0Q6</accession>
<dbReference type="EMBL" id="JADOER010000004">
    <property type="protein sequence ID" value="MBT9311385.1"/>
    <property type="molecule type" value="Genomic_DNA"/>
</dbReference>
<name>A0ABS5Y0Q6_9CYAN</name>
<dbReference type="InterPro" id="IPR022203">
    <property type="entry name" value="DUF3727"/>
</dbReference>